<dbReference type="PANTHER" id="PTHR23354">
    <property type="entry name" value="NUCLEOLAR PROTEIN 7/ESTROGEN RECEPTOR COACTIVATOR-RELATED"/>
    <property type="match status" value="1"/>
</dbReference>
<dbReference type="OMA" id="HECKFGA"/>
<name>A0BUG5_PARTE</name>
<feature type="domain" description="TLDc" evidence="6">
    <location>
        <begin position="372"/>
        <end position="533"/>
    </location>
</feature>
<dbReference type="SUPFAM" id="SSF54106">
    <property type="entry name" value="LysM domain"/>
    <property type="match status" value="1"/>
</dbReference>
<comment type="subcellular location">
    <subcellularLocation>
        <location evidence="1">Mitochondrion</location>
    </subcellularLocation>
</comment>
<comment type="similarity">
    <text evidence="2">Belongs to the OXR1 family.</text>
</comment>
<dbReference type="PANTHER" id="PTHR23354:SF62">
    <property type="entry name" value="MUSTARD, ISOFORM V"/>
    <property type="match status" value="1"/>
</dbReference>
<dbReference type="Pfam" id="PF01476">
    <property type="entry name" value="LysM"/>
    <property type="match status" value="1"/>
</dbReference>
<evidence type="ECO:0000259" key="5">
    <source>
        <dbReference type="PROSITE" id="PS51782"/>
    </source>
</evidence>
<proteinExistence type="inferred from homology"/>
<feature type="domain" description="LysM" evidence="5">
    <location>
        <begin position="97"/>
        <end position="140"/>
    </location>
</feature>
<protein>
    <recommendedName>
        <fullName evidence="4">Oxidation resistance protein 1</fullName>
    </recommendedName>
</protein>
<dbReference type="OrthoDB" id="26679at2759"/>
<evidence type="ECO:0000256" key="1">
    <source>
        <dbReference type="ARBA" id="ARBA00004173"/>
    </source>
</evidence>
<dbReference type="CDD" id="cd00118">
    <property type="entry name" value="LysM"/>
    <property type="match status" value="1"/>
</dbReference>
<dbReference type="KEGG" id="ptm:GSPATT00032414001"/>
<evidence type="ECO:0000256" key="3">
    <source>
        <dbReference type="ARBA" id="ARBA00023128"/>
    </source>
</evidence>
<dbReference type="InterPro" id="IPR018392">
    <property type="entry name" value="LysM"/>
</dbReference>
<evidence type="ECO:0000259" key="6">
    <source>
        <dbReference type="PROSITE" id="PS51886"/>
    </source>
</evidence>
<sequence>MSLIIYNNEEYIQLFLWNASILYFNAQANKPGTELKMDQTYETFNFEFTSNEHVPIYEKWTKGEEQEYIDIKLQAIENIYLDNYDQQLKQPEEINLINYIVQENDTLFGLELKFNINQNRILQLNDISPECFVPGMRIKLPNPQEQEIQQDQTENDLNTLNQNQSSYFGRNLMDEIMSKGQTKKFNVFYLTHYGCIEGILTINNDVILFDPSFIDQNKEIVKRSQKQSILNFQACMMTKDVRSVDLNELPMRIAKSSNKCFKDYVILIHVNSNVTTKKLVEIIPILSFRIQNDQNQKEHIQLSVDLYETLKQVVRTKSQKMLEDLQQSKEQNLTIIPFYDIQDSLLTEKLLKRTNNLWGAQDYLPQMMQQSQICDNDELIQIIAHVPSIYKTSNWKLIFSNVINGSSFHTLLHKCENSSPLILVIKDVHECKFGAYLNESLKLTFGKFFGNGETFLWTLKENEFKAYRWAEINNYFIFCESDGFAIGCGDQFGLYINQSLTAGNTNKCETYKNEILTLTNDFSIKILEIWSLSE</sequence>
<keyword evidence="3" id="KW-0496">Mitochondrion</keyword>
<dbReference type="Proteomes" id="UP000000600">
    <property type="component" value="Unassembled WGS sequence"/>
</dbReference>
<dbReference type="GO" id="GO:0005739">
    <property type="term" value="C:mitochondrion"/>
    <property type="evidence" value="ECO:0007669"/>
    <property type="project" value="UniProtKB-SubCell"/>
</dbReference>
<keyword evidence="8" id="KW-1185">Reference proteome</keyword>
<dbReference type="EMBL" id="CT868018">
    <property type="protein sequence ID" value="CAK62182.1"/>
    <property type="molecule type" value="Genomic_DNA"/>
</dbReference>
<dbReference type="PROSITE" id="PS51886">
    <property type="entry name" value="TLDC"/>
    <property type="match status" value="1"/>
</dbReference>
<dbReference type="Pfam" id="PF07534">
    <property type="entry name" value="TLD"/>
    <property type="match status" value="1"/>
</dbReference>
<gene>
    <name evidence="7" type="ORF">GSPATT00032414001</name>
</gene>
<organism evidence="7 8">
    <name type="scientific">Paramecium tetraurelia</name>
    <dbReference type="NCBI Taxonomy" id="5888"/>
    <lineage>
        <taxon>Eukaryota</taxon>
        <taxon>Sar</taxon>
        <taxon>Alveolata</taxon>
        <taxon>Ciliophora</taxon>
        <taxon>Intramacronucleata</taxon>
        <taxon>Oligohymenophorea</taxon>
        <taxon>Peniculida</taxon>
        <taxon>Parameciidae</taxon>
        <taxon>Paramecium</taxon>
    </lineage>
</organism>
<dbReference type="RefSeq" id="XP_001429580.1">
    <property type="nucleotide sequence ID" value="XM_001429543.1"/>
</dbReference>
<dbReference type="eggNOG" id="KOG2372">
    <property type="taxonomic scope" value="Eukaryota"/>
</dbReference>
<evidence type="ECO:0000256" key="2">
    <source>
        <dbReference type="ARBA" id="ARBA00009540"/>
    </source>
</evidence>
<accession>A0BUG5</accession>
<reference evidence="7 8" key="1">
    <citation type="journal article" date="2006" name="Nature">
        <title>Global trends of whole-genome duplications revealed by the ciliate Paramecium tetraurelia.</title>
        <authorList>
            <consortium name="Genoscope"/>
            <person name="Aury J.-M."/>
            <person name="Jaillon O."/>
            <person name="Duret L."/>
            <person name="Noel B."/>
            <person name="Jubin C."/>
            <person name="Porcel B.M."/>
            <person name="Segurens B."/>
            <person name="Daubin V."/>
            <person name="Anthouard V."/>
            <person name="Aiach N."/>
            <person name="Arnaiz O."/>
            <person name="Billaut A."/>
            <person name="Beisson J."/>
            <person name="Blanc I."/>
            <person name="Bouhouche K."/>
            <person name="Camara F."/>
            <person name="Duharcourt S."/>
            <person name="Guigo R."/>
            <person name="Gogendeau D."/>
            <person name="Katinka M."/>
            <person name="Keller A.-M."/>
            <person name="Kissmehl R."/>
            <person name="Klotz C."/>
            <person name="Koll F."/>
            <person name="Le Moue A."/>
            <person name="Lepere C."/>
            <person name="Malinsky S."/>
            <person name="Nowacki M."/>
            <person name="Nowak J.K."/>
            <person name="Plattner H."/>
            <person name="Poulain J."/>
            <person name="Ruiz F."/>
            <person name="Serrano V."/>
            <person name="Zagulski M."/>
            <person name="Dessen P."/>
            <person name="Betermier M."/>
            <person name="Weissenbach J."/>
            <person name="Scarpelli C."/>
            <person name="Schachter V."/>
            <person name="Sperling L."/>
            <person name="Meyer E."/>
            <person name="Cohen J."/>
            <person name="Wincker P."/>
        </authorList>
    </citation>
    <scope>NUCLEOTIDE SEQUENCE [LARGE SCALE GENOMIC DNA]</scope>
    <source>
        <strain evidence="7 8">Stock d4-2</strain>
    </source>
</reference>
<dbReference type="Gene3D" id="3.10.350.10">
    <property type="entry name" value="LysM domain"/>
    <property type="match status" value="1"/>
</dbReference>
<dbReference type="InterPro" id="IPR006571">
    <property type="entry name" value="TLDc_dom"/>
</dbReference>
<evidence type="ECO:0000313" key="7">
    <source>
        <dbReference type="EMBL" id="CAK62182.1"/>
    </source>
</evidence>
<dbReference type="PROSITE" id="PS51782">
    <property type="entry name" value="LYSM"/>
    <property type="match status" value="1"/>
</dbReference>
<dbReference type="SMART" id="SM00584">
    <property type="entry name" value="TLDc"/>
    <property type="match status" value="1"/>
</dbReference>
<dbReference type="SMART" id="SM00257">
    <property type="entry name" value="LysM"/>
    <property type="match status" value="1"/>
</dbReference>
<dbReference type="InParanoid" id="A0BUG5"/>
<dbReference type="GeneID" id="5015364"/>
<evidence type="ECO:0000313" key="8">
    <source>
        <dbReference type="Proteomes" id="UP000000600"/>
    </source>
</evidence>
<evidence type="ECO:0000256" key="4">
    <source>
        <dbReference type="ARBA" id="ARBA00040604"/>
    </source>
</evidence>
<dbReference type="InterPro" id="IPR036779">
    <property type="entry name" value="LysM_dom_sf"/>
</dbReference>
<dbReference type="HOGENOM" id="CLU_529435_0_0_1"/>
<dbReference type="AlphaFoldDB" id="A0BUG5"/>